<protein>
    <recommendedName>
        <fullName evidence="11">ParE toxin of type II toxin-antitoxin system, parDE</fullName>
    </recommendedName>
</protein>
<dbReference type="Proteomes" id="UP000324896">
    <property type="component" value="Unassembled WGS sequence"/>
</dbReference>
<dbReference type="EMBL" id="FNEH01000007">
    <property type="protein sequence ID" value="SDI50954.1"/>
    <property type="molecule type" value="Genomic_DNA"/>
</dbReference>
<dbReference type="EMBL" id="FOHG01000001">
    <property type="protein sequence ID" value="SES61396.1"/>
    <property type="molecule type" value="Genomic_DNA"/>
</dbReference>
<evidence type="ECO:0000313" key="10">
    <source>
        <dbReference type="Proteomes" id="UP000324896"/>
    </source>
</evidence>
<dbReference type="AlphaFoldDB" id="A0A1G6PAH3"/>
<dbReference type="EMBL" id="QICM01000003">
    <property type="protein sequence ID" value="PXV69426.1"/>
    <property type="molecule type" value="Genomic_DNA"/>
</dbReference>
<name>A0A1G6PAH3_9FIRM</name>
<dbReference type="Proteomes" id="UP000198945">
    <property type="component" value="Unassembled WGS sequence"/>
</dbReference>
<gene>
    <name evidence="1" type="ORF">C8C78_103140</name>
    <name evidence="2" type="ORF">SAMN04488597_11387</name>
    <name evidence="3" type="ORF">SAMN04488598_101280</name>
    <name evidence="5" type="ORF">SAMN04515652_10111</name>
    <name evidence="4" type="ORF">SAMN04515654_107132</name>
</gene>
<reference evidence="6 8" key="2">
    <citation type="submission" date="2016-10" db="EMBL/GenBank/DDBJ databases">
        <authorList>
            <person name="Varghese N."/>
            <person name="Submissions S."/>
        </authorList>
    </citation>
    <scope>NUCLEOTIDE SEQUENCE [LARGE SCALE GENOMIC DNA]</scope>
    <source>
        <strain evidence="2 10">WG10</strain>
        <strain evidence="3 8">WG2</strain>
        <strain evidence="5 6">WG5</strain>
    </source>
</reference>
<dbReference type="EMBL" id="FMYT01000013">
    <property type="protein sequence ID" value="SDC77232.1"/>
    <property type="molecule type" value="Genomic_DNA"/>
</dbReference>
<evidence type="ECO:0008006" key="11">
    <source>
        <dbReference type="Google" id="ProtNLM"/>
    </source>
</evidence>
<evidence type="ECO:0000313" key="4">
    <source>
        <dbReference type="EMBL" id="SDI50954.1"/>
    </source>
</evidence>
<evidence type="ECO:0000313" key="6">
    <source>
        <dbReference type="Proteomes" id="UP000198612"/>
    </source>
</evidence>
<proteinExistence type="predicted"/>
<dbReference type="Proteomes" id="UP000199519">
    <property type="component" value="Unassembled WGS sequence"/>
</dbReference>
<dbReference type="Proteomes" id="UP000198612">
    <property type="component" value="Unassembled WGS sequence"/>
</dbReference>
<evidence type="ECO:0000313" key="3">
    <source>
        <dbReference type="EMBL" id="SDE74798.1"/>
    </source>
</evidence>
<evidence type="ECO:0000313" key="9">
    <source>
        <dbReference type="Proteomes" id="UP000247389"/>
    </source>
</evidence>
<reference evidence="4 7" key="1">
    <citation type="submission" date="2016-10" db="EMBL/GenBank/DDBJ databases">
        <authorList>
            <person name="de Groot N.N."/>
        </authorList>
    </citation>
    <scope>NUCLEOTIDE SEQUENCE [LARGE SCALE GENOMIC DNA]</scope>
    <source>
        <strain evidence="4 7">WG7</strain>
    </source>
</reference>
<evidence type="ECO:0000313" key="7">
    <source>
        <dbReference type="Proteomes" id="UP000198945"/>
    </source>
</evidence>
<dbReference type="Proteomes" id="UP000247389">
    <property type="component" value="Unassembled WGS sequence"/>
</dbReference>
<evidence type="ECO:0000313" key="8">
    <source>
        <dbReference type="Proteomes" id="UP000199519"/>
    </source>
</evidence>
<evidence type="ECO:0000313" key="2">
    <source>
        <dbReference type="EMBL" id="SDC77232.1"/>
    </source>
</evidence>
<keyword evidence="8" id="KW-1185">Reference proteome</keyword>
<evidence type="ECO:0000313" key="1">
    <source>
        <dbReference type="EMBL" id="PXV69426.1"/>
    </source>
</evidence>
<dbReference type="EMBL" id="FNBJ01000001">
    <property type="protein sequence ID" value="SDE74798.1"/>
    <property type="molecule type" value="Genomic_DNA"/>
</dbReference>
<organism evidence="2 10">
    <name type="scientific">Halanaerobium congolense</name>
    <dbReference type="NCBI Taxonomy" id="54121"/>
    <lineage>
        <taxon>Bacteria</taxon>
        <taxon>Bacillati</taxon>
        <taxon>Bacillota</taxon>
        <taxon>Clostridia</taxon>
        <taxon>Halanaerobiales</taxon>
        <taxon>Halanaerobiaceae</taxon>
        <taxon>Halanaerobium</taxon>
    </lineage>
</organism>
<accession>A0A1G6PAH3</accession>
<sequence length="42" mass="4904">MNSNQKYEVIYLPAAKKDLNEIISYIQTDACYRKLSYVLCSI</sequence>
<evidence type="ECO:0000313" key="5">
    <source>
        <dbReference type="EMBL" id="SES61396.1"/>
    </source>
</evidence>
<reference evidence="1 9" key="3">
    <citation type="submission" date="2018-04" db="EMBL/GenBank/DDBJ databases">
        <title>Subsurface microbial communities from deep shales in Ohio and West Virginia, USA.</title>
        <authorList>
            <person name="Wrighton K."/>
        </authorList>
    </citation>
    <scope>NUCLEOTIDE SEQUENCE [LARGE SCALE GENOMIC DNA]</scope>
    <source>
        <strain evidence="1 9">MSL28</strain>
    </source>
</reference>